<dbReference type="EMBL" id="JAVRRG010000104">
    <property type="protein sequence ID" value="KAK5085117.1"/>
    <property type="molecule type" value="Genomic_DNA"/>
</dbReference>
<protein>
    <recommendedName>
        <fullName evidence="1">Dienelactone hydrolase domain-containing protein</fullName>
    </recommendedName>
</protein>
<evidence type="ECO:0000259" key="1">
    <source>
        <dbReference type="Pfam" id="PF01738"/>
    </source>
</evidence>
<reference evidence="2 3" key="1">
    <citation type="submission" date="2023-08" db="EMBL/GenBank/DDBJ databases">
        <title>Black Yeasts Isolated from many extreme environments.</title>
        <authorList>
            <person name="Coleine C."/>
            <person name="Stajich J.E."/>
            <person name="Selbmann L."/>
        </authorList>
    </citation>
    <scope>NUCLEOTIDE SEQUENCE [LARGE SCALE GENOMIC DNA]</scope>
    <source>
        <strain evidence="2 3">CCFEE 5885</strain>
    </source>
</reference>
<organism evidence="2 3">
    <name type="scientific">Lithohypha guttulata</name>
    <dbReference type="NCBI Taxonomy" id="1690604"/>
    <lineage>
        <taxon>Eukaryota</taxon>
        <taxon>Fungi</taxon>
        <taxon>Dikarya</taxon>
        <taxon>Ascomycota</taxon>
        <taxon>Pezizomycotina</taxon>
        <taxon>Eurotiomycetes</taxon>
        <taxon>Chaetothyriomycetidae</taxon>
        <taxon>Chaetothyriales</taxon>
        <taxon>Trichomeriaceae</taxon>
        <taxon>Lithohypha</taxon>
    </lineage>
</organism>
<dbReference type="InterPro" id="IPR002925">
    <property type="entry name" value="Dienelactn_hydro"/>
</dbReference>
<dbReference type="SUPFAM" id="SSF53474">
    <property type="entry name" value="alpha/beta-Hydrolases"/>
    <property type="match status" value="1"/>
</dbReference>
<comment type="caution">
    <text evidence="2">The sequence shown here is derived from an EMBL/GenBank/DDBJ whole genome shotgun (WGS) entry which is preliminary data.</text>
</comment>
<name>A0ABR0K463_9EURO</name>
<accession>A0ABR0K463</accession>
<evidence type="ECO:0000313" key="2">
    <source>
        <dbReference type="EMBL" id="KAK5085117.1"/>
    </source>
</evidence>
<dbReference type="InterPro" id="IPR029058">
    <property type="entry name" value="AB_hydrolase_fold"/>
</dbReference>
<dbReference type="Gene3D" id="3.40.50.1820">
    <property type="entry name" value="alpha/beta hydrolase"/>
    <property type="match status" value="1"/>
</dbReference>
<keyword evidence="3" id="KW-1185">Reference proteome</keyword>
<dbReference type="PANTHER" id="PTHR17630:SF105">
    <property type="entry name" value="DIENELACTONE HYDROLASE FAMILY PROTEIN (AFU_ORTHOLOGUE AFUA_4G08790)"/>
    <property type="match status" value="1"/>
</dbReference>
<feature type="domain" description="Dienelactone hydrolase" evidence="1">
    <location>
        <begin position="29"/>
        <end position="278"/>
    </location>
</feature>
<dbReference type="Proteomes" id="UP001345013">
    <property type="component" value="Unassembled WGS sequence"/>
</dbReference>
<gene>
    <name evidence="2" type="ORF">LTR24_007188</name>
</gene>
<evidence type="ECO:0000313" key="3">
    <source>
        <dbReference type="Proteomes" id="UP001345013"/>
    </source>
</evidence>
<sequence length="289" mass="32184">MSCPDCFQGSIMHDYKPLGTLTTIHGRQTYVARPPNGAQPKGIIIIIPDAFGLPFPNNKHLADVYAREGPFLVYLPDFMEGHEASPSIIEVMPRLMTTNTLWAWITKPYDILYVLSVFIPFLYYNGFAKSMPKVTAFFEAVRENEGKEMNLPIGDAGFCWGGQHTFALASGEYKTKSGQVLCDAHFTAHPSNVKVPGDAKKVRLPLSLAAATKDMVMTTQQAREVEAILREKADKEGLKHSEVVYYEGAGHGFGVRADPGNKEVQKHADESIKQAVRFWTKVFSEWKPS</sequence>
<proteinExistence type="predicted"/>
<dbReference type="PANTHER" id="PTHR17630">
    <property type="entry name" value="DIENELACTONE HYDROLASE"/>
    <property type="match status" value="1"/>
</dbReference>
<dbReference type="Pfam" id="PF01738">
    <property type="entry name" value="DLH"/>
    <property type="match status" value="1"/>
</dbReference>